<keyword evidence="2" id="KW-1185">Reference proteome</keyword>
<name>A0A919NFJ7_9ACTN</name>
<gene>
    <name evidence="1" type="ORF">Asi03nite_73170</name>
</gene>
<dbReference type="Pfam" id="PF02575">
    <property type="entry name" value="YbaB_DNA_bd"/>
    <property type="match status" value="1"/>
</dbReference>
<proteinExistence type="predicted"/>
<dbReference type="InterPro" id="IPR004401">
    <property type="entry name" value="YbaB/EbfC"/>
</dbReference>
<accession>A0A919NFJ7</accession>
<organism evidence="1 2">
    <name type="scientific">Actinoplanes siamensis</name>
    <dbReference type="NCBI Taxonomy" id="1223317"/>
    <lineage>
        <taxon>Bacteria</taxon>
        <taxon>Bacillati</taxon>
        <taxon>Actinomycetota</taxon>
        <taxon>Actinomycetes</taxon>
        <taxon>Micromonosporales</taxon>
        <taxon>Micromonosporaceae</taxon>
        <taxon>Actinoplanes</taxon>
    </lineage>
</organism>
<sequence length="166" mass="18303">MLTHPDVRLVLVSARGVRIRRGCLTRDYINRLLSMRNADEAEEWLDSWVSGADARAARTVELSRRVAALTGSARSRDGSIAVTVGSAGQLASLDIDDQALRTTGRELSRQITALVRQAQAQLTAQVTEQVRRTVGLDTETGQAVIHSFATRFPVPPDEQRHDSRAW</sequence>
<comment type="caution">
    <text evidence="1">The sequence shown here is derived from an EMBL/GenBank/DDBJ whole genome shotgun (WGS) entry which is preliminary data.</text>
</comment>
<dbReference type="Gene3D" id="3.30.1310.10">
    <property type="entry name" value="Nucleoid-associated protein YbaB-like domain"/>
    <property type="match status" value="1"/>
</dbReference>
<dbReference type="EMBL" id="BOMW01000101">
    <property type="protein sequence ID" value="GIF09779.1"/>
    <property type="molecule type" value="Genomic_DNA"/>
</dbReference>
<dbReference type="AlphaFoldDB" id="A0A919NFJ7"/>
<evidence type="ECO:0000313" key="2">
    <source>
        <dbReference type="Proteomes" id="UP000629619"/>
    </source>
</evidence>
<dbReference type="Proteomes" id="UP000629619">
    <property type="component" value="Unassembled WGS sequence"/>
</dbReference>
<evidence type="ECO:0000313" key="1">
    <source>
        <dbReference type="EMBL" id="GIF09779.1"/>
    </source>
</evidence>
<reference evidence="1" key="1">
    <citation type="submission" date="2021-01" db="EMBL/GenBank/DDBJ databases">
        <title>Whole genome shotgun sequence of Actinoplanes siamensis NBRC 109076.</title>
        <authorList>
            <person name="Komaki H."/>
            <person name="Tamura T."/>
        </authorList>
    </citation>
    <scope>NUCLEOTIDE SEQUENCE</scope>
    <source>
        <strain evidence="1">NBRC 109076</strain>
    </source>
</reference>
<dbReference type="GO" id="GO:0003677">
    <property type="term" value="F:DNA binding"/>
    <property type="evidence" value="ECO:0007669"/>
    <property type="project" value="InterPro"/>
</dbReference>
<protein>
    <recommendedName>
        <fullName evidence="3">YbaB/EbfC DNA-binding family protein</fullName>
    </recommendedName>
</protein>
<dbReference type="InterPro" id="IPR036894">
    <property type="entry name" value="YbaB-like_sf"/>
</dbReference>
<evidence type="ECO:0008006" key="3">
    <source>
        <dbReference type="Google" id="ProtNLM"/>
    </source>
</evidence>